<dbReference type="PANTHER" id="PTHR43581:SF3">
    <property type="entry name" value="AAA+ ATPASE DOMAIN-CONTAINING PROTEIN"/>
    <property type="match status" value="1"/>
</dbReference>
<dbReference type="Gene3D" id="3.40.50.300">
    <property type="entry name" value="P-loop containing nucleotide triphosphate hydrolases"/>
    <property type="match status" value="1"/>
</dbReference>
<dbReference type="SUPFAM" id="SSF52540">
    <property type="entry name" value="P-loop containing nucleoside triphosphate hydrolases"/>
    <property type="match status" value="1"/>
</dbReference>
<keyword evidence="3" id="KW-1185">Reference proteome</keyword>
<organism evidence="2 3">
    <name type="scientific">Devosia oryzisoli</name>
    <dbReference type="NCBI Taxonomy" id="2774138"/>
    <lineage>
        <taxon>Bacteria</taxon>
        <taxon>Pseudomonadati</taxon>
        <taxon>Pseudomonadota</taxon>
        <taxon>Alphaproteobacteria</taxon>
        <taxon>Hyphomicrobiales</taxon>
        <taxon>Devosiaceae</taxon>
        <taxon>Devosia</taxon>
    </lineage>
</organism>
<dbReference type="InterPro" id="IPR041685">
    <property type="entry name" value="AAA_GajA/Old/RecF-like"/>
</dbReference>
<evidence type="ECO:0000313" key="3">
    <source>
        <dbReference type="Proteomes" id="UP000654108"/>
    </source>
</evidence>
<accession>A0A927FPX5</accession>
<proteinExistence type="predicted"/>
<dbReference type="InterPro" id="IPR051396">
    <property type="entry name" value="Bact_Antivir_Def_Nuclease"/>
</dbReference>
<dbReference type="Pfam" id="PF13175">
    <property type="entry name" value="AAA_15"/>
    <property type="match status" value="1"/>
</dbReference>
<reference evidence="2" key="1">
    <citation type="submission" date="2020-09" db="EMBL/GenBank/DDBJ databases">
        <title>Genome seq and assembly of Devosia sp.</title>
        <authorList>
            <person name="Chhetri G."/>
        </authorList>
    </citation>
    <scope>NUCLEOTIDE SEQUENCE</scope>
    <source>
        <strain evidence="2">PTR5</strain>
    </source>
</reference>
<feature type="domain" description="Endonuclease GajA/Old nuclease/RecF-like AAA" evidence="1">
    <location>
        <begin position="7"/>
        <end position="395"/>
    </location>
</feature>
<name>A0A927FPX5_9HYPH</name>
<dbReference type="InterPro" id="IPR027417">
    <property type="entry name" value="P-loop_NTPase"/>
</dbReference>
<dbReference type="EMBL" id="JACYFU010000001">
    <property type="protein sequence ID" value="MBD8064075.1"/>
    <property type="molecule type" value="Genomic_DNA"/>
</dbReference>
<dbReference type="PANTHER" id="PTHR43581">
    <property type="entry name" value="ATP/GTP PHOSPHATASE"/>
    <property type="match status" value="1"/>
</dbReference>
<gene>
    <name evidence="2" type="ORF">IC608_01115</name>
</gene>
<sequence length="655" mass="72877">MLLVGAHVTNFRSVDDSEEFDLAPVTCLVGKNEAGKSAVLLALAALNPHASTPARLDKERDYPRRLLTQYAERHTDEDAVAISTTWQLSAGELARVAAQVGKGVVTDEKVRIFRRYGSKQPEVEADIDYSTAIKWLYGSFQLDEAEVSVIGPVGTTSQLIEKLNALTSLSERQQLLKAHLAKHGSVKTQVDNLIRSMLPKFMYFSSYDRMDGAIQLEQTRKLIANETIDQEQHKGKKLFAEFLSYAGVSIEDITNETTYETFNARLQAASNNITDQILEYWTQNPDLSVNVRVEQARSGDPEPLNAGTIAWARINNALHRVDTPFSERSAGFVWFFSFLVKFAQVKDEDTPVVLLLDEPGLTLHGKAQADLLRFFDEKLAPHHQIVFSTHSPFMVPADDLASVRIVEDQIEMKGPRRLPLGTKVRSDVLSRDPDTIFPLQGALGYEISQSLFVGKHTLLVEGPGDILYIQALSDALKRRGRVGLDQKWTMCPAGGIDKIRPFISLFSGNELQVAVLSDEANGDKRKIDDMKRSAVLRAGHLYTMADFLERPEADIEDMFEPEVFASILNGAYGLEDANKITKDRLASTTPPTARLVKQADALFALMPATVAEFDHYTPASWLIRNPKLLDGKGQPVTATLDRAQKVFDVYNNLLT</sequence>
<evidence type="ECO:0000259" key="1">
    <source>
        <dbReference type="Pfam" id="PF13175"/>
    </source>
</evidence>
<dbReference type="AlphaFoldDB" id="A0A927FPX5"/>
<dbReference type="Proteomes" id="UP000654108">
    <property type="component" value="Unassembled WGS sequence"/>
</dbReference>
<comment type="caution">
    <text evidence="2">The sequence shown here is derived from an EMBL/GenBank/DDBJ whole genome shotgun (WGS) entry which is preliminary data.</text>
</comment>
<protein>
    <submittedName>
        <fullName evidence="2">AAA family ATPase</fullName>
    </submittedName>
</protein>
<evidence type="ECO:0000313" key="2">
    <source>
        <dbReference type="EMBL" id="MBD8064075.1"/>
    </source>
</evidence>